<keyword evidence="4" id="KW-1185">Reference proteome</keyword>
<evidence type="ECO:0000256" key="2">
    <source>
        <dbReference type="SAM" id="SignalP"/>
    </source>
</evidence>
<evidence type="ECO:0008006" key="5">
    <source>
        <dbReference type="Google" id="ProtNLM"/>
    </source>
</evidence>
<evidence type="ECO:0000256" key="1">
    <source>
        <dbReference type="ARBA" id="ARBA00009820"/>
    </source>
</evidence>
<organism evidence="3 4">
    <name type="scientific">Gemmata obscuriglobus</name>
    <dbReference type="NCBI Taxonomy" id="114"/>
    <lineage>
        <taxon>Bacteria</taxon>
        <taxon>Pseudomonadati</taxon>
        <taxon>Planctomycetota</taxon>
        <taxon>Planctomycetia</taxon>
        <taxon>Gemmatales</taxon>
        <taxon>Gemmataceae</taxon>
        <taxon>Gemmata</taxon>
    </lineage>
</organism>
<dbReference type="RefSeq" id="WP_010041336.1">
    <property type="nucleotide sequence ID" value="NZ_CP025958.1"/>
</dbReference>
<dbReference type="PANTHER" id="PTHR36842">
    <property type="entry name" value="PROTEIN TOLB HOMOLOG"/>
    <property type="match status" value="1"/>
</dbReference>
<dbReference type="AlphaFoldDB" id="A0A2Z3GWP2"/>
<evidence type="ECO:0000313" key="4">
    <source>
        <dbReference type="Proteomes" id="UP000245802"/>
    </source>
</evidence>
<evidence type="ECO:0000313" key="3">
    <source>
        <dbReference type="EMBL" id="AWM38859.1"/>
    </source>
</evidence>
<sequence length="337" mass="36384">MRFTFAGLLCSLTIGAALSTAPVPKAGPPRGLLVVTSNTNGNWEIYLVQASTGAARRLTDNTASDTEPVWSPDGKRIAFTSDRAGEPDVWLMNADGTEPEQLTKKCGGCTGLRWSPDGKRIAFTGRQNGIEQVMAVEVATGKVSRLIDGTVLCRHASWSPDGKKLSFGYFPGRYAIYTATAEGKELAELTDKKGGLDAAWSPNGQQLAFMTLDADRDWQVFVIGADGNNKKQLTKSANNYGARYPLWSPDGNFISFEEIVDGKLQVAVMRADGSDPKVITSKHEHTLTRWSPDGKSLSYARSEKGQLPALWVSDPDGGNAKELLGGVGTWAAEWKPK</sequence>
<dbReference type="PANTHER" id="PTHR36842:SF1">
    <property type="entry name" value="PROTEIN TOLB"/>
    <property type="match status" value="1"/>
</dbReference>
<dbReference type="SUPFAM" id="SSF82171">
    <property type="entry name" value="DPP6 N-terminal domain-like"/>
    <property type="match status" value="1"/>
</dbReference>
<gene>
    <name evidence="3" type="ORF">C1280_18980</name>
</gene>
<proteinExistence type="inferred from homology"/>
<accession>A0A2Z3GWP2</accession>
<feature type="chain" id="PRO_5016440535" description="Translocation protein TolB" evidence="2">
    <location>
        <begin position="17"/>
        <end position="337"/>
    </location>
</feature>
<dbReference type="InterPro" id="IPR011659">
    <property type="entry name" value="WD40"/>
</dbReference>
<dbReference type="KEGG" id="gog:C1280_18980"/>
<dbReference type="Proteomes" id="UP000245802">
    <property type="component" value="Chromosome"/>
</dbReference>
<protein>
    <recommendedName>
        <fullName evidence="5">Translocation protein TolB</fullName>
    </recommendedName>
</protein>
<comment type="similarity">
    <text evidence="1">Belongs to the TolB family.</text>
</comment>
<name>A0A2Z3GWP2_9BACT</name>
<dbReference type="InterPro" id="IPR011042">
    <property type="entry name" value="6-blade_b-propeller_TolB-like"/>
</dbReference>
<feature type="signal peptide" evidence="2">
    <location>
        <begin position="1"/>
        <end position="16"/>
    </location>
</feature>
<reference evidence="3 4" key="1">
    <citation type="submission" date="2018-01" db="EMBL/GenBank/DDBJ databases">
        <title>G. obscuriglobus.</title>
        <authorList>
            <person name="Franke J."/>
            <person name="Blomberg W."/>
            <person name="Selmecki A."/>
        </authorList>
    </citation>
    <scope>NUCLEOTIDE SEQUENCE [LARGE SCALE GENOMIC DNA]</scope>
    <source>
        <strain evidence="3 4">DSM 5831</strain>
    </source>
</reference>
<dbReference type="Pfam" id="PF07676">
    <property type="entry name" value="PD40"/>
    <property type="match status" value="3"/>
</dbReference>
<dbReference type="Gene3D" id="2.120.10.30">
    <property type="entry name" value="TolB, C-terminal domain"/>
    <property type="match status" value="2"/>
</dbReference>
<dbReference type="EMBL" id="CP025958">
    <property type="protein sequence ID" value="AWM38859.1"/>
    <property type="molecule type" value="Genomic_DNA"/>
</dbReference>
<keyword evidence="2" id="KW-0732">Signal</keyword>
<dbReference type="OrthoDB" id="269409at2"/>